<name>A0A1B8H272_9GAMM</name>
<dbReference type="EMBL" id="LZEY01000059">
    <property type="protein sequence ID" value="OBU03177.1"/>
    <property type="molecule type" value="Genomic_DNA"/>
</dbReference>
<keyword evidence="5" id="KW-0143">Chaperone</keyword>
<dbReference type="InterPro" id="IPR008962">
    <property type="entry name" value="PapD-like_sf"/>
</dbReference>
<evidence type="ECO:0000256" key="5">
    <source>
        <dbReference type="ARBA" id="ARBA00023186"/>
    </source>
</evidence>
<dbReference type="InterPro" id="IPR016148">
    <property type="entry name" value="Pili_assmbl_chaperone_C"/>
</dbReference>
<dbReference type="AlphaFoldDB" id="A0A1B8H272"/>
<dbReference type="PANTHER" id="PTHR30251:SF6">
    <property type="entry name" value="FIMBRIAL CHAPERONE YFCS-RELATED"/>
    <property type="match status" value="1"/>
</dbReference>
<keyword evidence="4" id="KW-0574">Periplasm</keyword>
<dbReference type="SUPFAM" id="SSF49584">
    <property type="entry name" value="Periplasmic chaperone C-domain"/>
    <property type="match status" value="1"/>
</dbReference>
<dbReference type="InterPro" id="IPR050643">
    <property type="entry name" value="Periplasmic_pilus_chap"/>
</dbReference>
<evidence type="ECO:0000313" key="8">
    <source>
        <dbReference type="EMBL" id="OBU03177.1"/>
    </source>
</evidence>
<comment type="caution">
    <text evidence="8">The sequence shown here is derived from an EMBL/GenBank/DDBJ whole genome shotgun (WGS) entry which is preliminary data.</text>
</comment>
<evidence type="ECO:0000256" key="2">
    <source>
        <dbReference type="ARBA" id="ARBA00007399"/>
    </source>
</evidence>
<dbReference type="PRINTS" id="PR00969">
    <property type="entry name" value="CHAPERONPILI"/>
</dbReference>
<evidence type="ECO:0000256" key="4">
    <source>
        <dbReference type="ARBA" id="ARBA00022764"/>
    </source>
</evidence>
<dbReference type="Proteomes" id="UP000092377">
    <property type="component" value="Unassembled WGS sequence"/>
</dbReference>
<evidence type="ECO:0000313" key="9">
    <source>
        <dbReference type="Proteomes" id="UP000092377"/>
    </source>
</evidence>
<evidence type="ECO:0000256" key="1">
    <source>
        <dbReference type="ARBA" id="ARBA00004418"/>
    </source>
</evidence>
<accession>A0A1B8H272</accession>
<dbReference type="GO" id="GO:0071555">
    <property type="term" value="P:cell wall organization"/>
    <property type="evidence" value="ECO:0007669"/>
    <property type="project" value="InterPro"/>
</dbReference>
<dbReference type="OrthoDB" id="6455024at2"/>
<organism evidence="8 9">
    <name type="scientific">Morganella psychrotolerans</name>
    <dbReference type="NCBI Taxonomy" id="368603"/>
    <lineage>
        <taxon>Bacteria</taxon>
        <taxon>Pseudomonadati</taxon>
        <taxon>Pseudomonadota</taxon>
        <taxon>Gammaproteobacteria</taxon>
        <taxon>Enterobacterales</taxon>
        <taxon>Morganellaceae</taxon>
        <taxon>Morganella</taxon>
    </lineage>
</organism>
<proteinExistence type="inferred from homology"/>
<evidence type="ECO:0000256" key="3">
    <source>
        <dbReference type="ARBA" id="ARBA00022729"/>
    </source>
</evidence>
<feature type="domain" description="Pili assembly chaperone C-terminal" evidence="7">
    <location>
        <begin position="161"/>
        <end position="219"/>
    </location>
</feature>
<evidence type="ECO:0000259" key="7">
    <source>
        <dbReference type="Pfam" id="PF02753"/>
    </source>
</evidence>
<dbReference type="Pfam" id="PF00345">
    <property type="entry name" value="PapD_N"/>
    <property type="match status" value="1"/>
</dbReference>
<dbReference type="PANTHER" id="PTHR30251">
    <property type="entry name" value="PILUS ASSEMBLY CHAPERONE"/>
    <property type="match status" value="1"/>
</dbReference>
<dbReference type="InterPro" id="IPR001829">
    <property type="entry name" value="Pili_assmbl_chaperone_bac"/>
</dbReference>
<feature type="domain" description="Pili assembly chaperone N-terminal" evidence="6">
    <location>
        <begin position="24"/>
        <end position="138"/>
    </location>
</feature>
<dbReference type="InterPro" id="IPR036316">
    <property type="entry name" value="Pili_assmbl_chap_C_dom_sf"/>
</dbReference>
<dbReference type="Pfam" id="PF02753">
    <property type="entry name" value="PapD_C"/>
    <property type="match status" value="1"/>
</dbReference>
<comment type="similarity">
    <text evidence="2">Belongs to the periplasmic pilus chaperone family.</text>
</comment>
<dbReference type="Gene3D" id="2.60.40.10">
    <property type="entry name" value="Immunoglobulins"/>
    <property type="match status" value="2"/>
</dbReference>
<protein>
    <submittedName>
        <fullName evidence="8">Pili assembly chaperone</fullName>
    </submittedName>
</protein>
<evidence type="ECO:0000259" key="6">
    <source>
        <dbReference type="Pfam" id="PF00345"/>
    </source>
</evidence>
<dbReference type="InterPro" id="IPR013783">
    <property type="entry name" value="Ig-like_fold"/>
</dbReference>
<sequence length="227" mass="25717">MFTKKITISVLTCILYTVKSYAGFGLETTRLVYNEKNNSEGVVAFNTDKNRNYLLQSWIEDKAGKVSPDFVSTPPLLKLRAEQKNTLQVTKVANLPSDKESLYWLNVKFVAPSNPDQENVLRYSMTNRIKIIYRPSSLDNKDIETYVDKLTWSISGHSLTVKNPTPYYVNVSKLVINNQEIKLPDGYLTPKSQESLKLSGATNTPAHIRLTYINDYGKAIDKNVSVK</sequence>
<comment type="subcellular location">
    <subcellularLocation>
        <location evidence="1">Periplasm</location>
    </subcellularLocation>
</comment>
<gene>
    <name evidence="8" type="ORF">AYY18_10980</name>
</gene>
<keyword evidence="9" id="KW-1185">Reference proteome</keyword>
<reference evidence="9" key="1">
    <citation type="submission" date="2016-06" db="EMBL/GenBank/DDBJ databases">
        <authorList>
            <person name="Butler K."/>
        </authorList>
    </citation>
    <scope>NUCLEOTIDE SEQUENCE [LARGE SCALE GENOMIC DNA]</scope>
    <source>
        <strain evidence="9">GCSL-Mp20</strain>
    </source>
</reference>
<dbReference type="GO" id="GO:0030288">
    <property type="term" value="C:outer membrane-bounded periplasmic space"/>
    <property type="evidence" value="ECO:0007669"/>
    <property type="project" value="InterPro"/>
</dbReference>
<dbReference type="InterPro" id="IPR016147">
    <property type="entry name" value="Pili_assmbl_chaperone_N"/>
</dbReference>
<keyword evidence="3" id="KW-0732">Signal</keyword>
<dbReference type="RefSeq" id="WP_067405856.1">
    <property type="nucleotide sequence ID" value="NZ_LZEY01000059.1"/>
</dbReference>
<dbReference type="SUPFAM" id="SSF49354">
    <property type="entry name" value="PapD-like"/>
    <property type="match status" value="1"/>
</dbReference>